<dbReference type="PROSITE" id="PS51278">
    <property type="entry name" value="GATASE_TYPE_2"/>
    <property type="match status" value="1"/>
</dbReference>
<dbReference type="InterPro" id="IPR029055">
    <property type="entry name" value="Ntn_hydrolases_N"/>
</dbReference>
<name>A0A6J7WYZ1_9CAUD</name>
<evidence type="ECO:0000313" key="2">
    <source>
        <dbReference type="EMBL" id="CAB5221294.1"/>
    </source>
</evidence>
<dbReference type="InterPro" id="IPR017932">
    <property type="entry name" value="GATase_2_dom"/>
</dbReference>
<dbReference type="Pfam" id="PF13522">
    <property type="entry name" value="GATase_6"/>
    <property type="match status" value="1"/>
</dbReference>
<accession>A0A6J7WYZ1</accession>
<sequence>MCAVIGAILKSPTKEDFQMIKRVFLESKIRGMHATGMSYLPKWSKEIKTIKESRPANEFAFIHLHDDNLKDMVNEDGILYLIGHCRYSTSDLEYNQPLGHSTKSIVHNGVITQELPENWEQLYGYKCMTKNDSELVLHSEDPLQEFSHMSMGAIELTSDKKVRAYRNGKRPLYLTTLKNGCIITSTADIVNRAKVNGVTTEIPMNTYVTFDDKLTMMLERKLVADEVDYQNYESS</sequence>
<evidence type="ECO:0000259" key="1">
    <source>
        <dbReference type="PROSITE" id="PS51278"/>
    </source>
</evidence>
<gene>
    <name evidence="2" type="ORF">UFOVP240_127</name>
</gene>
<organism evidence="2">
    <name type="scientific">uncultured Caudovirales phage</name>
    <dbReference type="NCBI Taxonomy" id="2100421"/>
    <lineage>
        <taxon>Viruses</taxon>
        <taxon>Duplodnaviria</taxon>
        <taxon>Heunggongvirae</taxon>
        <taxon>Uroviricota</taxon>
        <taxon>Caudoviricetes</taxon>
        <taxon>Peduoviridae</taxon>
        <taxon>Maltschvirus</taxon>
        <taxon>Maltschvirus maltsch</taxon>
    </lineage>
</organism>
<reference evidence="2" key="1">
    <citation type="submission" date="2020-05" db="EMBL/GenBank/DDBJ databases">
        <authorList>
            <person name="Chiriac C."/>
            <person name="Salcher M."/>
            <person name="Ghai R."/>
            <person name="Kavagutti S V."/>
        </authorList>
    </citation>
    <scope>NUCLEOTIDE SEQUENCE</scope>
</reference>
<dbReference type="SUPFAM" id="SSF56235">
    <property type="entry name" value="N-terminal nucleophile aminohydrolases (Ntn hydrolases)"/>
    <property type="match status" value="1"/>
</dbReference>
<protein>
    <submittedName>
        <fullName evidence="2">Gn_AT_II domain containing protein</fullName>
    </submittedName>
</protein>
<feature type="domain" description="Glutamine amidotransferase type-2" evidence="1">
    <location>
        <begin position="2"/>
        <end position="213"/>
    </location>
</feature>
<dbReference type="EMBL" id="LR798293">
    <property type="protein sequence ID" value="CAB5221294.1"/>
    <property type="molecule type" value="Genomic_DNA"/>
</dbReference>
<dbReference type="Gene3D" id="3.60.20.10">
    <property type="entry name" value="Glutamine Phosphoribosylpyrophosphate, subunit 1, domain 1"/>
    <property type="match status" value="1"/>
</dbReference>
<proteinExistence type="predicted"/>